<organism evidence="11 12">
    <name type="scientific">Sphingomonas sanxanigenens DSM 19645 = NX02</name>
    <dbReference type="NCBI Taxonomy" id="1123269"/>
    <lineage>
        <taxon>Bacteria</taxon>
        <taxon>Pseudomonadati</taxon>
        <taxon>Pseudomonadota</taxon>
        <taxon>Alphaproteobacteria</taxon>
        <taxon>Sphingomonadales</taxon>
        <taxon>Sphingomonadaceae</taxon>
        <taxon>Sphingomonas</taxon>
    </lineage>
</organism>
<feature type="transmembrane region" description="Helical" evidence="9">
    <location>
        <begin position="397"/>
        <end position="415"/>
    </location>
</feature>
<evidence type="ECO:0000256" key="7">
    <source>
        <dbReference type="ARBA" id="ARBA00022989"/>
    </source>
</evidence>
<evidence type="ECO:0000313" key="12">
    <source>
        <dbReference type="Proteomes" id="UP000018851"/>
    </source>
</evidence>
<feature type="transmembrane region" description="Helical" evidence="9">
    <location>
        <begin position="370"/>
        <end position="391"/>
    </location>
</feature>
<keyword evidence="12" id="KW-1185">Reference proteome</keyword>
<feature type="transmembrane region" description="Helical" evidence="9">
    <location>
        <begin position="304"/>
        <end position="324"/>
    </location>
</feature>
<dbReference type="Proteomes" id="UP000018851">
    <property type="component" value="Chromosome"/>
</dbReference>
<dbReference type="SUPFAM" id="SSF103473">
    <property type="entry name" value="MFS general substrate transporter"/>
    <property type="match status" value="1"/>
</dbReference>
<dbReference type="Gene3D" id="1.20.1250.20">
    <property type="entry name" value="MFS general substrate transporter like domains"/>
    <property type="match status" value="2"/>
</dbReference>
<feature type="transmembrane region" description="Helical" evidence="9">
    <location>
        <begin position="84"/>
        <end position="103"/>
    </location>
</feature>
<dbReference type="EMBL" id="CP006644">
    <property type="protein sequence ID" value="AHE51706.1"/>
    <property type="molecule type" value="Genomic_DNA"/>
</dbReference>
<dbReference type="InterPro" id="IPR011701">
    <property type="entry name" value="MFS"/>
</dbReference>
<feature type="transmembrane region" description="Helical" evidence="9">
    <location>
        <begin position="185"/>
        <end position="204"/>
    </location>
</feature>
<evidence type="ECO:0000259" key="10">
    <source>
        <dbReference type="PROSITE" id="PS50850"/>
    </source>
</evidence>
<feature type="transmembrane region" description="Helical" evidence="9">
    <location>
        <begin position="238"/>
        <end position="264"/>
    </location>
</feature>
<feature type="transmembrane region" description="Helical" evidence="9">
    <location>
        <begin position="336"/>
        <end position="358"/>
    </location>
</feature>
<dbReference type="AlphaFoldDB" id="W0A3U0"/>
<dbReference type="InterPro" id="IPR005829">
    <property type="entry name" value="Sugar_transporter_CS"/>
</dbReference>
<keyword evidence="7 9" id="KW-1133">Transmembrane helix</keyword>
<feature type="transmembrane region" description="Helical" evidence="9">
    <location>
        <begin position="55"/>
        <end position="77"/>
    </location>
</feature>
<dbReference type="GO" id="GO:0015293">
    <property type="term" value="F:symporter activity"/>
    <property type="evidence" value="ECO:0007669"/>
    <property type="project" value="UniProtKB-KW"/>
</dbReference>
<reference evidence="11 12" key="1">
    <citation type="submission" date="2013-07" db="EMBL/GenBank/DDBJ databases">
        <title>Completed genome of Sphingomonas sanxanigenens NX02.</title>
        <authorList>
            <person name="Ma T."/>
            <person name="Huang H."/>
            <person name="Wu M."/>
            <person name="Li X."/>
            <person name="Li G."/>
        </authorList>
    </citation>
    <scope>NUCLEOTIDE SEQUENCE [LARGE SCALE GENOMIC DNA]</scope>
    <source>
        <strain evidence="11 12">NX02</strain>
    </source>
</reference>
<dbReference type="PANTHER" id="PTHR43528:SF8">
    <property type="entry name" value="BLR0239 PROTEIN"/>
    <property type="match status" value="1"/>
</dbReference>
<gene>
    <name evidence="11" type="ORF">NX02_15065</name>
</gene>
<dbReference type="PANTHER" id="PTHR43528">
    <property type="entry name" value="ALPHA-KETOGLUTARATE PERMEASE"/>
    <property type="match status" value="1"/>
</dbReference>
<dbReference type="HOGENOM" id="CLU_001265_39_0_5"/>
<name>W0A3U0_9SPHN</name>
<dbReference type="PROSITE" id="PS50850">
    <property type="entry name" value="MFS"/>
    <property type="match status" value="1"/>
</dbReference>
<evidence type="ECO:0000256" key="9">
    <source>
        <dbReference type="SAM" id="Phobius"/>
    </source>
</evidence>
<keyword evidence="3" id="KW-0813">Transport</keyword>
<dbReference type="KEGG" id="ssan:NX02_15065"/>
<dbReference type="FunFam" id="1.20.1250.20:FF:000001">
    <property type="entry name" value="Dicarboxylate MFS transporter"/>
    <property type="match status" value="1"/>
</dbReference>
<evidence type="ECO:0000256" key="5">
    <source>
        <dbReference type="ARBA" id="ARBA00022692"/>
    </source>
</evidence>
<feature type="transmembrane region" description="Helical" evidence="9">
    <location>
        <begin position="152"/>
        <end position="173"/>
    </location>
</feature>
<feature type="transmembrane region" description="Helical" evidence="9">
    <location>
        <begin position="115"/>
        <end position="140"/>
    </location>
</feature>
<evidence type="ECO:0000256" key="2">
    <source>
        <dbReference type="ARBA" id="ARBA00008240"/>
    </source>
</evidence>
<feature type="transmembrane region" description="Helical" evidence="9">
    <location>
        <begin position="276"/>
        <end position="297"/>
    </location>
</feature>
<dbReference type="GO" id="GO:0005886">
    <property type="term" value="C:plasma membrane"/>
    <property type="evidence" value="ECO:0007669"/>
    <property type="project" value="UniProtKB-SubCell"/>
</dbReference>
<keyword evidence="8 9" id="KW-0472">Membrane</keyword>
<feature type="transmembrane region" description="Helical" evidence="9">
    <location>
        <begin position="21"/>
        <end position="43"/>
    </location>
</feature>
<evidence type="ECO:0000256" key="6">
    <source>
        <dbReference type="ARBA" id="ARBA00022847"/>
    </source>
</evidence>
<evidence type="ECO:0000256" key="1">
    <source>
        <dbReference type="ARBA" id="ARBA00004651"/>
    </source>
</evidence>
<sequence length="435" mass="45095">MSSDGSRASRRRAVAAATIGNAFEWYDFSVFVLFAPFIAQAFFPDDDGTTGMIKALLTFAVGFVARPVGAVVIGYYGDRAGRKAALTLTFGLMALGTAIIALAPTHAMIGAAAPVIVLFGRLLQGLSAGGEIGGAAAFLIEHAPPTRRARIGAWLQASMAMSNILAALVAITVGQIFDAAAMASYGWRIPFLFGLLIVPIGIWLRATLDETPAFEAVAAQAPQRRPRIGEMLAGHGEALLRGFGISVLWGVAIYALVVFMPVHLQRALGYSANEALLASLAGNAVLAGTCFVSGALADRFGRRALMGGAAIALLVGAPLLMAALVEARSLLVLVPIQMAFCALVGLYSGAAPAILAELFPTAIRSTGTSISYNAAITLFAGFAPAIITWLAANGFGAQAPTGYVAAAALVGLWAIRGLPRRTLPAMIALDPVRQR</sequence>
<keyword evidence="6" id="KW-0769">Symport</keyword>
<protein>
    <submittedName>
        <fullName evidence="11">Membrane protein</fullName>
    </submittedName>
</protein>
<dbReference type="Pfam" id="PF07690">
    <property type="entry name" value="MFS_1"/>
    <property type="match status" value="1"/>
</dbReference>
<dbReference type="eggNOG" id="COG0477">
    <property type="taxonomic scope" value="Bacteria"/>
</dbReference>
<dbReference type="InterPro" id="IPR036259">
    <property type="entry name" value="MFS_trans_sf"/>
</dbReference>
<keyword evidence="5 9" id="KW-0812">Transmembrane</keyword>
<comment type="similarity">
    <text evidence="2">Belongs to the major facilitator superfamily. Metabolite:H+ Symporter (MHS) family (TC 2.A.1.6) family.</text>
</comment>
<comment type="subcellular location">
    <subcellularLocation>
        <location evidence="1">Cell membrane</location>
        <topology evidence="1">Multi-pass membrane protein</topology>
    </subcellularLocation>
</comment>
<accession>W0A3U0</accession>
<dbReference type="InterPro" id="IPR020846">
    <property type="entry name" value="MFS_dom"/>
</dbReference>
<proteinExistence type="inferred from homology"/>
<feature type="domain" description="Major facilitator superfamily (MFS) profile" evidence="10">
    <location>
        <begin position="13"/>
        <end position="423"/>
    </location>
</feature>
<evidence type="ECO:0000256" key="8">
    <source>
        <dbReference type="ARBA" id="ARBA00023136"/>
    </source>
</evidence>
<dbReference type="PROSITE" id="PS00216">
    <property type="entry name" value="SUGAR_TRANSPORT_1"/>
    <property type="match status" value="1"/>
</dbReference>
<keyword evidence="4" id="KW-1003">Cell membrane</keyword>
<evidence type="ECO:0000256" key="4">
    <source>
        <dbReference type="ARBA" id="ARBA00022475"/>
    </source>
</evidence>
<dbReference type="PATRIC" id="fig|1123269.5.peg.2940"/>
<evidence type="ECO:0000256" key="3">
    <source>
        <dbReference type="ARBA" id="ARBA00022448"/>
    </source>
</evidence>
<dbReference type="InterPro" id="IPR051084">
    <property type="entry name" value="H+-coupled_symporters"/>
</dbReference>
<dbReference type="PROSITE" id="PS00217">
    <property type="entry name" value="SUGAR_TRANSPORT_2"/>
    <property type="match status" value="1"/>
</dbReference>
<dbReference type="RefSeq" id="WP_025292900.1">
    <property type="nucleotide sequence ID" value="NZ_CP006644.1"/>
</dbReference>
<dbReference type="STRING" id="1123269.NX02_15065"/>
<evidence type="ECO:0000313" key="11">
    <source>
        <dbReference type="EMBL" id="AHE51706.1"/>
    </source>
</evidence>